<keyword evidence="3" id="KW-1185">Reference proteome</keyword>
<evidence type="ECO:0000256" key="1">
    <source>
        <dbReference type="SAM" id="MobiDB-lite"/>
    </source>
</evidence>
<dbReference type="Proteomes" id="UP001487740">
    <property type="component" value="Unassembled WGS sequence"/>
</dbReference>
<sequence>MEIEEVKEGCEWRREELGRREGRRDGWREQEEQYRQNGRGSERRRIGDTLGWREERYGEGVQVGGCLGGDAWTVRDSENLSQPQTVRGEASPLAVPPSRGITASG</sequence>
<gene>
    <name evidence="2" type="ORF">O3P69_009823</name>
</gene>
<accession>A0AAW0SNF6</accession>
<feature type="region of interest" description="Disordered" evidence="1">
    <location>
        <begin position="78"/>
        <end position="105"/>
    </location>
</feature>
<name>A0AAW0SNF6_SCYPA</name>
<dbReference type="AlphaFoldDB" id="A0AAW0SNF6"/>
<evidence type="ECO:0000313" key="2">
    <source>
        <dbReference type="EMBL" id="KAK8376434.1"/>
    </source>
</evidence>
<organism evidence="2 3">
    <name type="scientific">Scylla paramamosain</name>
    <name type="common">Mud crab</name>
    <dbReference type="NCBI Taxonomy" id="85552"/>
    <lineage>
        <taxon>Eukaryota</taxon>
        <taxon>Metazoa</taxon>
        <taxon>Ecdysozoa</taxon>
        <taxon>Arthropoda</taxon>
        <taxon>Crustacea</taxon>
        <taxon>Multicrustacea</taxon>
        <taxon>Malacostraca</taxon>
        <taxon>Eumalacostraca</taxon>
        <taxon>Eucarida</taxon>
        <taxon>Decapoda</taxon>
        <taxon>Pleocyemata</taxon>
        <taxon>Brachyura</taxon>
        <taxon>Eubrachyura</taxon>
        <taxon>Portunoidea</taxon>
        <taxon>Portunidae</taxon>
        <taxon>Portuninae</taxon>
        <taxon>Scylla</taxon>
    </lineage>
</organism>
<comment type="caution">
    <text evidence="2">The sequence shown here is derived from an EMBL/GenBank/DDBJ whole genome shotgun (WGS) entry which is preliminary data.</text>
</comment>
<protein>
    <submittedName>
        <fullName evidence="2">Uncharacterized protein</fullName>
    </submittedName>
</protein>
<evidence type="ECO:0000313" key="3">
    <source>
        <dbReference type="Proteomes" id="UP001487740"/>
    </source>
</evidence>
<proteinExistence type="predicted"/>
<feature type="region of interest" description="Disordered" evidence="1">
    <location>
        <begin position="18"/>
        <end position="46"/>
    </location>
</feature>
<reference evidence="2 3" key="1">
    <citation type="submission" date="2023-03" db="EMBL/GenBank/DDBJ databases">
        <title>High-quality genome of Scylla paramamosain provides insights in environmental adaptation.</title>
        <authorList>
            <person name="Zhang L."/>
        </authorList>
    </citation>
    <scope>NUCLEOTIDE SEQUENCE [LARGE SCALE GENOMIC DNA]</scope>
    <source>
        <strain evidence="2">LZ_2023a</strain>
        <tissue evidence="2">Muscle</tissue>
    </source>
</reference>
<dbReference type="EMBL" id="JARAKH010000048">
    <property type="protein sequence ID" value="KAK8376434.1"/>
    <property type="molecule type" value="Genomic_DNA"/>
</dbReference>